<evidence type="ECO:0000313" key="6">
    <source>
        <dbReference type="EMBL" id="MDP5277123.1"/>
    </source>
</evidence>
<keyword evidence="4" id="KW-0067">ATP-binding</keyword>
<dbReference type="EMBL" id="JAVAMP010000025">
    <property type="protein sequence ID" value="MDP5277123.1"/>
    <property type="molecule type" value="Genomic_DNA"/>
</dbReference>
<keyword evidence="2 6" id="KW-0436">Ligase</keyword>
<organism evidence="6 7">
    <name type="scientific">Chengkuizengella axinellae</name>
    <dbReference type="NCBI Taxonomy" id="3064388"/>
    <lineage>
        <taxon>Bacteria</taxon>
        <taxon>Bacillati</taxon>
        <taxon>Bacillota</taxon>
        <taxon>Bacilli</taxon>
        <taxon>Bacillales</taxon>
        <taxon>Paenibacillaceae</taxon>
        <taxon>Chengkuizengella</taxon>
    </lineage>
</organism>
<dbReference type="Gene3D" id="3.30.930.10">
    <property type="entry name" value="Bira Bifunctional Protein, Domain 2"/>
    <property type="match status" value="1"/>
</dbReference>
<proteinExistence type="predicted"/>
<sequence length="431" mass="50164">MKRNFSPNVTIEQLMKKKYNNITDLYVSGRIRFCNNKVCLFDEEYEIELKGIKKEDFVEYSFVGLKGNWDSNYSCLENCVVLFYKNLEMSVHNSNIPEAQFILQTKKMTAVKRRAIMINYIQKYMNSKDFLLVQTPILRIQPEVSNIKQLETTTQNNVYFLRTDPEEYLKRYLTAGFEAVYEVSTNFRPEKPDDTHLQEFTSLECYRRFWSLNEAIHFCYDLIKYIIKEINGETCITFNEYSIDFSLPINTVDFSSIMQQHAGVNLDEYKNTEDLVQYVIGKGWWSGTGGKADKFKRTWIEWIFDNKILPNIKKPTFITGFPIELGISAKGIEKGESLRAELYLPGGFELAHLYENIIDSNELIERYSDRLKYRIANKISEVNLDEGLIESTKLGMPPLAGVAIGLDRLLQVINEDEQIGEGLLFPREGFE</sequence>
<dbReference type="PANTHER" id="PTHR42918">
    <property type="entry name" value="LYSYL-TRNA SYNTHETASE"/>
    <property type="match status" value="1"/>
</dbReference>
<accession>A0ABT9J6M9</accession>
<dbReference type="GO" id="GO:0016874">
    <property type="term" value="F:ligase activity"/>
    <property type="evidence" value="ECO:0007669"/>
    <property type="project" value="UniProtKB-KW"/>
</dbReference>
<dbReference type="PRINTS" id="PR00982">
    <property type="entry name" value="TRNASYNTHLYS"/>
</dbReference>
<keyword evidence="3" id="KW-0547">Nucleotide-binding</keyword>
<name>A0ABT9J6M9_9BACL</name>
<protein>
    <submittedName>
        <fullName evidence="6">Amino acid--tRNA ligase-related protein</fullName>
    </submittedName>
</protein>
<feature type="domain" description="Aminoacyl-transfer RNA synthetases class-II family profile" evidence="5">
    <location>
        <begin position="117"/>
        <end position="426"/>
    </location>
</feature>
<comment type="caution">
    <text evidence="6">The sequence shown here is derived from an EMBL/GenBank/DDBJ whole genome shotgun (WGS) entry which is preliminary data.</text>
</comment>
<gene>
    <name evidence="6" type="ORF">Q5Y73_23790</name>
</gene>
<dbReference type="Pfam" id="PF00152">
    <property type="entry name" value="tRNA-synt_2"/>
    <property type="match status" value="1"/>
</dbReference>
<dbReference type="InterPro" id="IPR004364">
    <property type="entry name" value="Aa-tRNA-synt_II"/>
</dbReference>
<dbReference type="PROSITE" id="PS50862">
    <property type="entry name" value="AA_TRNA_LIGASE_II"/>
    <property type="match status" value="1"/>
</dbReference>
<keyword evidence="1" id="KW-0963">Cytoplasm</keyword>
<reference evidence="6 7" key="1">
    <citation type="submission" date="2023-08" db="EMBL/GenBank/DDBJ databases">
        <authorList>
            <person name="Park J.-S."/>
        </authorList>
    </citation>
    <scope>NUCLEOTIDE SEQUENCE [LARGE SCALE GENOMIC DNA]</scope>
    <source>
        <strain evidence="6 7">2205SS18-9</strain>
    </source>
</reference>
<keyword evidence="7" id="KW-1185">Reference proteome</keyword>
<evidence type="ECO:0000313" key="7">
    <source>
        <dbReference type="Proteomes" id="UP001231941"/>
    </source>
</evidence>
<dbReference type="PANTHER" id="PTHR42918:SF6">
    <property type="entry name" value="ELONGATION FACTOR P--(R)-BETA-LYSINE LIGASE"/>
    <property type="match status" value="1"/>
</dbReference>
<evidence type="ECO:0000256" key="3">
    <source>
        <dbReference type="ARBA" id="ARBA00022741"/>
    </source>
</evidence>
<evidence type="ECO:0000256" key="1">
    <source>
        <dbReference type="ARBA" id="ARBA00022490"/>
    </source>
</evidence>
<evidence type="ECO:0000256" key="4">
    <source>
        <dbReference type="ARBA" id="ARBA00022840"/>
    </source>
</evidence>
<evidence type="ECO:0000256" key="2">
    <source>
        <dbReference type="ARBA" id="ARBA00022598"/>
    </source>
</evidence>
<dbReference type="SUPFAM" id="SSF55681">
    <property type="entry name" value="Class II aaRS and biotin synthetases"/>
    <property type="match status" value="1"/>
</dbReference>
<dbReference type="InterPro" id="IPR006195">
    <property type="entry name" value="aa-tRNA-synth_II"/>
</dbReference>
<dbReference type="InterPro" id="IPR045864">
    <property type="entry name" value="aa-tRNA-synth_II/BPL/LPL"/>
</dbReference>
<dbReference type="Proteomes" id="UP001231941">
    <property type="component" value="Unassembled WGS sequence"/>
</dbReference>
<dbReference type="InterPro" id="IPR018149">
    <property type="entry name" value="Lys-tRNA-synth_II_C"/>
</dbReference>
<dbReference type="RefSeq" id="WP_305994425.1">
    <property type="nucleotide sequence ID" value="NZ_JAVAMP010000025.1"/>
</dbReference>
<evidence type="ECO:0000259" key="5">
    <source>
        <dbReference type="PROSITE" id="PS50862"/>
    </source>
</evidence>